<dbReference type="EMBL" id="KN419652">
    <property type="protein sequence ID" value="KHG21798.1"/>
    <property type="molecule type" value="Genomic_DNA"/>
</dbReference>
<accession>A0A0B0P534</accession>
<name>A0A0B0P534_GOSAR</name>
<reference evidence="2" key="1">
    <citation type="submission" date="2014-09" db="EMBL/GenBank/DDBJ databases">
        <authorList>
            <person name="Mudge J."/>
            <person name="Ramaraj T."/>
            <person name="Lindquist I.E."/>
            <person name="Bharti A.K."/>
            <person name="Sundararajan A."/>
            <person name="Cameron C.T."/>
            <person name="Woodward J.E."/>
            <person name="May G.D."/>
            <person name="Brubaker C."/>
            <person name="Broadhvest J."/>
            <person name="Wilkins T.A."/>
        </authorList>
    </citation>
    <scope>NUCLEOTIDE SEQUENCE</scope>
    <source>
        <strain evidence="2">cv. AKA8401</strain>
    </source>
</reference>
<sequence>MYVLFCHSLTHGRV</sequence>
<keyword evidence="2" id="KW-1185">Reference proteome</keyword>
<protein>
    <submittedName>
        <fullName evidence="1">Uncharacterized protein</fullName>
    </submittedName>
</protein>
<proteinExistence type="predicted"/>
<evidence type="ECO:0000313" key="2">
    <source>
        <dbReference type="Proteomes" id="UP000032142"/>
    </source>
</evidence>
<organism evidence="1 2">
    <name type="scientific">Gossypium arboreum</name>
    <name type="common">Tree cotton</name>
    <name type="synonym">Gossypium nanking</name>
    <dbReference type="NCBI Taxonomy" id="29729"/>
    <lineage>
        <taxon>Eukaryota</taxon>
        <taxon>Viridiplantae</taxon>
        <taxon>Streptophyta</taxon>
        <taxon>Embryophyta</taxon>
        <taxon>Tracheophyta</taxon>
        <taxon>Spermatophyta</taxon>
        <taxon>Magnoliopsida</taxon>
        <taxon>eudicotyledons</taxon>
        <taxon>Gunneridae</taxon>
        <taxon>Pentapetalae</taxon>
        <taxon>rosids</taxon>
        <taxon>malvids</taxon>
        <taxon>Malvales</taxon>
        <taxon>Malvaceae</taxon>
        <taxon>Malvoideae</taxon>
        <taxon>Gossypium</taxon>
    </lineage>
</organism>
<gene>
    <name evidence="1" type="ORF">F383_27976</name>
</gene>
<evidence type="ECO:0000313" key="1">
    <source>
        <dbReference type="EMBL" id="KHG21798.1"/>
    </source>
</evidence>
<dbReference type="Proteomes" id="UP000032142">
    <property type="component" value="Unassembled WGS sequence"/>
</dbReference>